<dbReference type="RefSeq" id="WP_158624020.1">
    <property type="nucleotide sequence ID" value="NZ_RSCM01000003.1"/>
</dbReference>
<dbReference type="GO" id="GO:0004222">
    <property type="term" value="F:metalloendopeptidase activity"/>
    <property type="evidence" value="ECO:0007669"/>
    <property type="project" value="TreeGrafter"/>
</dbReference>
<protein>
    <recommendedName>
        <fullName evidence="4">LamG-like jellyroll fold domain-containing protein</fullName>
    </recommendedName>
</protein>
<organism evidence="5 6">
    <name type="scientific">Trichormus variabilis SAG 1403-4b</name>
    <dbReference type="NCBI Taxonomy" id="447716"/>
    <lineage>
        <taxon>Bacteria</taxon>
        <taxon>Bacillati</taxon>
        <taxon>Cyanobacteriota</taxon>
        <taxon>Cyanophyceae</taxon>
        <taxon>Nostocales</taxon>
        <taxon>Nostocaceae</taxon>
        <taxon>Trichormus</taxon>
    </lineage>
</organism>
<evidence type="ECO:0000256" key="1">
    <source>
        <dbReference type="ARBA" id="ARBA00022729"/>
    </source>
</evidence>
<evidence type="ECO:0000313" key="5">
    <source>
        <dbReference type="EMBL" id="RUS98078.1"/>
    </source>
</evidence>
<dbReference type="GO" id="GO:0006508">
    <property type="term" value="P:proteolysis"/>
    <property type="evidence" value="ECO:0007669"/>
    <property type="project" value="TreeGrafter"/>
</dbReference>
<dbReference type="Proteomes" id="UP000276103">
    <property type="component" value="Unassembled WGS sequence"/>
</dbReference>
<dbReference type="Gene3D" id="3.40.50.1820">
    <property type="entry name" value="alpha/beta hydrolase"/>
    <property type="match status" value="1"/>
</dbReference>
<dbReference type="SUPFAM" id="SSF49899">
    <property type="entry name" value="Concanavalin A-like lectins/glucanases"/>
    <property type="match status" value="4"/>
</dbReference>
<dbReference type="InterPro" id="IPR043543">
    <property type="entry name" value="PAPPA/PAPPA2"/>
</dbReference>
<keyword evidence="2" id="KW-1015">Disulfide bond</keyword>
<dbReference type="InterPro" id="IPR006558">
    <property type="entry name" value="LamG-like"/>
</dbReference>
<dbReference type="PANTHER" id="PTHR46130">
    <property type="entry name" value="LAMGL DOMAIN-CONTAINING PROTEIN"/>
    <property type="match status" value="1"/>
</dbReference>
<reference evidence="5 6" key="1">
    <citation type="journal article" date="2019" name="Genome Biol. Evol.">
        <title>Day and night: Metabolic profiles and evolutionary relationships of six axenic non-marine cyanobacteria.</title>
        <authorList>
            <person name="Will S.E."/>
            <person name="Henke P."/>
            <person name="Boedeker C."/>
            <person name="Huang S."/>
            <person name="Brinkmann H."/>
            <person name="Rohde M."/>
            <person name="Jarek M."/>
            <person name="Friedl T."/>
            <person name="Seufert S."/>
            <person name="Schumacher M."/>
            <person name="Overmann J."/>
            <person name="Neumann-Schaal M."/>
            <person name="Petersen J."/>
        </authorList>
    </citation>
    <scope>NUCLEOTIDE SEQUENCE [LARGE SCALE GENOMIC DNA]</scope>
    <source>
        <strain evidence="5 6">SAG 1403-4b</strain>
    </source>
</reference>
<feature type="domain" description="LamG-like jellyroll fold" evidence="4">
    <location>
        <begin position="264"/>
        <end position="406"/>
    </location>
</feature>
<comment type="caution">
    <text evidence="5">The sequence shown here is derived from an EMBL/GenBank/DDBJ whole genome shotgun (WGS) entry which is preliminary data.</text>
</comment>
<dbReference type="SUPFAM" id="SSF53474">
    <property type="entry name" value="alpha/beta-Hydrolases"/>
    <property type="match status" value="1"/>
</dbReference>
<dbReference type="GO" id="GO:0005615">
    <property type="term" value="C:extracellular space"/>
    <property type="evidence" value="ECO:0007669"/>
    <property type="project" value="TreeGrafter"/>
</dbReference>
<feature type="region of interest" description="Disordered" evidence="3">
    <location>
        <begin position="1079"/>
        <end position="1113"/>
    </location>
</feature>
<dbReference type="GO" id="GO:0007166">
    <property type="term" value="P:cell surface receptor signaling pathway"/>
    <property type="evidence" value="ECO:0007669"/>
    <property type="project" value="TreeGrafter"/>
</dbReference>
<dbReference type="Pfam" id="PF01764">
    <property type="entry name" value="Lipase_3"/>
    <property type="match status" value="1"/>
</dbReference>
<evidence type="ECO:0000256" key="2">
    <source>
        <dbReference type="ARBA" id="ARBA00023157"/>
    </source>
</evidence>
<feature type="domain" description="LamG-like jellyroll fold" evidence="4">
    <location>
        <begin position="500"/>
        <end position="635"/>
    </location>
</feature>
<keyword evidence="1" id="KW-0732">Signal</keyword>
<evidence type="ECO:0000313" key="6">
    <source>
        <dbReference type="Proteomes" id="UP000276103"/>
    </source>
</evidence>
<accession>A0A3S1CAE3</accession>
<gene>
    <name evidence="5" type="ORF">DSM107003_11660</name>
</gene>
<dbReference type="Gene3D" id="2.60.120.200">
    <property type="match status" value="4"/>
</dbReference>
<dbReference type="InterPro" id="IPR013320">
    <property type="entry name" value="ConA-like_dom_sf"/>
</dbReference>
<evidence type="ECO:0000256" key="3">
    <source>
        <dbReference type="SAM" id="MobiDB-lite"/>
    </source>
</evidence>
<dbReference type="OrthoDB" id="463714at2"/>
<name>A0A3S1CAE3_ANAVA</name>
<proteinExistence type="predicted"/>
<dbReference type="GO" id="GO:0006629">
    <property type="term" value="P:lipid metabolic process"/>
    <property type="evidence" value="ECO:0007669"/>
    <property type="project" value="InterPro"/>
</dbReference>
<dbReference type="EMBL" id="RSCM01000003">
    <property type="protein sequence ID" value="RUS98078.1"/>
    <property type="molecule type" value="Genomic_DNA"/>
</dbReference>
<keyword evidence="6" id="KW-1185">Reference proteome</keyword>
<dbReference type="InterPro" id="IPR002921">
    <property type="entry name" value="Fungal_lipase-type"/>
</dbReference>
<dbReference type="InterPro" id="IPR029058">
    <property type="entry name" value="AB_hydrolase_fold"/>
</dbReference>
<sequence>MSNNLISNQSVLAFDGQDDYLVIPNQDAINFDQNQNFCIELWLKVGTIEPGSNTIFDVNIIEKWQGSAFPYSIRYSSTKGTVYGSRYDGKNPSLSSKILVNDEIFHHVAFVKQDSQLFLYVDGIEQSQTQDTTIQSTQNSSPLYVAAGTAISKGGGTRRFFAGQISDLRLWNIPRTLEEIQQNMNSRLVGNEPGLVGYYPLNGDSNDKTSNANHGTINGAIWQQEELPFKLEPAISSSKSSVLQFDGQDDCVNLGKKSVFKIEKNLTIEAWIYAEMQKEWAGILSNIFDTGLTESGYGLLLDGKSGIYLGLEPSNQPTENMPYLSSGANTLNLNQWHHVAGTYNGEQMKVYIDGVEKATLAVSPSPIKYDSENDLLIGMYKDDNEFYAFKGKIAEVRLWNCTRSEAEIKADMNRYLVGNEAGLVGYWRLNEGSENTVIDKTSNANHGTINGATWQQEELPFKLEPVKTPQTVAQNIQSVLLFDGKDDYVEVPYSQSLNPNVFTVSAWVKVVGGQGTWRSVITSRDASPLSKGYIIYAGDNNKWQAWVGNNTQAWEVVAGSDVILNTWTHITSTFDGKQLKLYINGTEVGSKNVGYTLNTQCPLRIGAGFTEAKPQYFYPGQIAEVGVWNKALTGTEIQAKMNQRLIGNEEGLVAYLPLNEGSGSIVTNKTSEGNNGTINGAIWQQEELPMKIEKTDTVQSVLTFDGKDDYIKLPDGILTASYTKEAWIKLAEPPAQFNNIISGNQHALYVPGGVSAGHNGQFLTVNSPQPCPKNTWLHVAVTYDSQTRIMCLYQNGQLVSQASNVAPFDPSDRTLKIGVHHGNTFFKGEIAEARIWNFARSQGMIQETMSYRLTGKETGLMAYFPLNEGSGNVAIDKTGKGNNGTIDGAIWQQEELPIQAAISGELESNVITGGNTPTKYGIADSASNFYLVDTNNPVDGNGELTEWEIWAENTLPVQLMIYRKEADIWSVVGTSEIQTPVVGLNQFSLSTPIKVNRGDFVGIYHPKAGCVSFFKENNAAWAIGNLSGTFLFTGSGATSTAFSNSSNRTYSLRVKGNVPENQQPSAAVEPPSIVVPENQQPSEAVEPPSIVVPENQQPSKPVKPPSTVMPENQQSSQQVLKLRKGFSFDEAILMTTLSKYAFDFFEYDDDSVDDEELKKFYTATYKNQGWELVHTIRNDGANIRGLILKNTQSGVAHQYVISLRGTSFGTKNSVVSLDNIISDFDWKLINYGAVTVPGAKVVQGVHLACEAVADEIQYFFKTLRGELKASDFRQIYQLPPLRKFACITALADVGSIRLGAEFEQQAQDLVAKVLADGEIDNDEELEKILQFLEEQLLSKLSPLTEPIEVWVTGFSLGAALCQVVGLSLRRWFGSADAGGFLIKVYAIASPKIGNQAFIDFYNQQIGAELCYRIENALDIVPTYPYDPPFPIGAIAPEGLKLGNLYLGKYGNGGEAIAIAGPGEQSASISIPGLLSIPFTVPMPHSPETYLKLLRDQKQFWDQWARPLKDIARPFLLELLRDK</sequence>
<dbReference type="SMART" id="SM00560">
    <property type="entry name" value="LamGL"/>
    <property type="match status" value="3"/>
</dbReference>
<feature type="domain" description="LamG-like jellyroll fold" evidence="4">
    <location>
        <begin position="720"/>
        <end position="843"/>
    </location>
</feature>
<dbReference type="CDD" id="cd00741">
    <property type="entry name" value="Lipase"/>
    <property type="match status" value="1"/>
</dbReference>
<evidence type="ECO:0000259" key="4">
    <source>
        <dbReference type="SMART" id="SM00560"/>
    </source>
</evidence>
<dbReference type="PANTHER" id="PTHR46130:SF3">
    <property type="entry name" value="CHROMOSOME UNDETERMINED SCAFFOLD_33, WHOLE GENOME SHOTGUN SEQUENCE"/>
    <property type="match status" value="1"/>
</dbReference>
<dbReference type="Pfam" id="PF13385">
    <property type="entry name" value="Laminin_G_3"/>
    <property type="match status" value="4"/>
</dbReference>